<sequence>MSSPIPEELLLRRIVYLTGPAEFWVTFERDSQTQSEAQHKREGWSSAKVGVRTYLLGGAIDGSEANGLFTVPKRELVVKDLMWRWYATRRSCKVRVGSNGNLLWEASVLLGRKKGGLFGMCINYLEKSEIENSFMSMSQ</sequence>
<comment type="caution">
    <text evidence="1">The sequence shown here is derived from an EMBL/GenBank/DDBJ whole genome shotgun (WGS) entry which is preliminary data.</text>
</comment>
<gene>
    <name evidence="1" type="ORF">Tco_0705542</name>
</gene>
<name>A0ABQ4Y514_9ASTR</name>
<keyword evidence="2" id="KW-1185">Reference proteome</keyword>
<evidence type="ECO:0000313" key="2">
    <source>
        <dbReference type="Proteomes" id="UP001151760"/>
    </source>
</evidence>
<dbReference type="EMBL" id="BQNB010010098">
    <property type="protein sequence ID" value="GJS72701.1"/>
    <property type="molecule type" value="Genomic_DNA"/>
</dbReference>
<accession>A0ABQ4Y514</accession>
<reference evidence="1" key="2">
    <citation type="submission" date="2022-01" db="EMBL/GenBank/DDBJ databases">
        <authorList>
            <person name="Yamashiro T."/>
            <person name="Shiraishi A."/>
            <person name="Satake H."/>
            <person name="Nakayama K."/>
        </authorList>
    </citation>
    <scope>NUCLEOTIDE SEQUENCE</scope>
</reference>
<organism evidence="1 2">
    <name type="scientific">Tanacetum coccineum</name>
    <dbReference type="NCBI Taxonomy" id="301880"/>
    <lineage>
        <taxon>Eukaryota</taxon>
        <taxon>Viridiplantae</taxon>
        <taxon>Streptophyta</taxon>
        <taxon>Embryophyta</taxon>
        <taxon>Tracheophyta</taxon>
        <taxon>Spermatophyta</taxon>
        <taxon>Magnoliopsida</taxon>
        <taxon>eudicotyledons</taxon>
        <taxon>Gunneridae</taxon>
        <taxon>Pentapetalae</taxon>
        <taxon>asterids</taxon>
        <taxon>campanulids</taxon>
        <taxon>Asterales</taxon>
        <taxon>Asteraceae</taxon>
        <taxon>Asteroideae</taxon>
        <taxon>Anthemideae</taxon>
        <taxon>Anthemidinae</taxon>
        <taxon>Tanacetum</taxon>
    </lineage>
</organism>
<proteinExistence type="predicted"/>
<protein>
    <submittedName>
        <fullName evidence="1">Uncharacterized protein</fullName>
    </submittedName>
</protein>
<dbReference type="Proteomes" id="UP001151760">
    <property type="component" value="Unassembled WGS sequence"/>
</dbReference>
<reference evidence="1" key="1">
    <citation type="journal article" date="2022" name="Int. J. Mol. Sci.">
        <title>Draft Genome of Tanacetum Coccineum: Genomic Comparison of Closely Related Tanacetum-Family Plants.</title>
        <authorList>
            <person name="Yamashiro T."/>
            <person name="Shiraishi A."/>
            <person name="Nakayama K."/>
            <person name="Satake H."/>
        </authorList>
    </citation>
    <scope>NUCLEOTIDE SEQUENCE</scope>
</reference>
<evidence type="ECO:0000313" key="1">
    <source>
        <dbReference type="EMBL" id="GJS72701.1"/>
    </source>
</evidence>